<name>A0A2K2CK79_BRADI</name>
<accession>A0A2K2CK79</accession>
<keyword evidence="4" id="KW-1185">Reference proteome</keyword>
<protein>
    <submittedName>
        <fullName evidence="2 3">Uncharacterized protein</fullName>
    </submittedName>
</protein>
<evidence type="ECO:0000313" key="3">
    <source>
        <dbReference type="EnsemblPlants" id="PNT62421"/>
    </source>
</evidence>
<feature type="compositionally biased region" description="Low complexity" evidence="1">
    <location>
        <begin position="18"/>
        <end position="34"/>
    </location>
</feature>
<evidence type="ECO:0000313" key="2">
    <source>
        <dbReference type="EMBL" id="PNT62421.1"/>
    </source>
</evidence>
<dbReference type="Proteomes" id="UP000008810">
    <property type="component" value="Chromosome 4"/>
</dbReference>
<dbReference type="EnsemblPlants" id="PNT62421">
    <property type="protein sequence ID" value="PNT62421"/>
    <property type="gene ID" value="BRADI_4g03018v3"/>
</dbReference>
<dbReference type="AlphaFoldDB" id="A0A2K2CK79"/>
<evidence type="ECO:0000256" key="1">
    <source>
        <dbReference type="SAM" id="MobiDB-lite"/>
    </source>
</evidence>
<feature type="region of interest" description="Disordered" evidence="1">
    <location>
        <begin position="1"/>
        <end position="49"/>
    </location>
</feature>
<evidence type="ECO:0000313" key="4">
    <source>
        <dbReference type="Proteomes" id="UP000008810"/>
    </source>
</evidence>
<sequence>MTPIFLLGRKSGRRQDCRSPQSAGSPAQQQQAARGRAERRTPAQISPES</sequence>
<reference evidence="3" key="3">
    <citation type="submission" date="2018-08" db="UniProtKB">
        <authorList>
            <consortium name="EnsemblPlants"/>
        </authorList>
    </citation>
    <scope>IDENTIFICATION</scope>
    <source>
        <strain evidence="3">cv. Bd21</strain>
    </source>
</reference>
<dbReference type="InParanoid" id="A0A2K2CK79"/>
<gene>
    <name evidence="2" type="ORF">BRADI_4g03018v3</name>
</gene>
<reference evidence="2 3" key="1">
    <citation type="journal article" date="2010" name="Nature">
        <title>Genome sequencing and analysis of the model grass Brachypodium distachyon.</title>
        <authorList>
            <consortium name="International Brachypodium Initiative"/>
        </authorList>
    </citation>
    <scope>NUCLEOTIDE SEQUENCE [LARGE SCALE GENOMIC DNA]</scope>
    <source>
        <strain evidence="2 3">Bd21</strain>
    </source>
</reference>
<dbReference type="Gramene" id="PNT62421">
    <property type="protein sequence ID" value="PNT62421"/>
    <property type="gene ID" value="BRADI_4g03018v3"/>
</dbReference>
<organism evidence="2">
    <name type="scientific">Brachypodium distachyon</name>
    <name type="common">Purple false brome</name>
    <name type="synonym">Trachynia distachya</name>
    <dbReference type="NCBI Taxonomy" id="15368"/>
    <lineage>
        <taxon>Eukaryota</taxon>
        <taxon>Viridiplantae</taxon>
        <taxon>Streptophyta</taxon>
        <taxon>Embryophyta</taxon>
        <taxon>Tracheophyta</taxon>
        <taxon>Spermatophyta</taxon>
        <taxon>Magnoliopsida</taxon>
        <taxon>Liliopsida</taxon>
        <taxon>Poales</taxon>
        <taxon>Poaceae</taxon>
        <taxon>BOP clade</taxon>
        <taxon>Pooideae</taxon>
        <taxon>Stipodae</taxon>
        <taxon>Brachypodieae</taxon>
        <taxon>Brachypodium</taxon>
    </lineage>
</organism>
<reference evidence="2" key="2">
    <citation type="submission" date="2017-06" db="EMBL/GenBank/DDBJ databases">
        <title>WGS assembly of Brachypodium distachyon.</title>
        <authorList>
            <consortium name="The International Brachypodium Initiative"/>
            <person name="Lucas S."/>
            <person name="Harmon-Smith M."/>
            <person name="Lail K."/>
            <person name="Tice H."/>
            <person name="Grimwood J."/>
            <person name="Bruce D."/>
            <person name="Barry K."/>
            <person name="Shu S."/>
            <person name="Lindquist E."/>
            <person name="Wang M."/>
            <person name="Pitluck S."/>
            <person name="Vogel J.P."/>
            <person name="Garvin D.F."/>
            <person name="Mockler T.C."/>
            <person name="Schmutz J."/>
            <person name="Rokhsar D."/>
            <person name="Bevan M.W."/>
        </authorList>
    </citation>
    <scope>NUCLEOTIDE SEQUENCE</scope>
    <source>
        <strain evidence="2">Bd21</strain>
    </source>
</reference>
<proteinExistence type="predicted"/>
<dbReference type="EMBL" id="CM000883">
    <property type="protein sequence ID" value="PNT62421.1"/>
    <property type="molecule type" value="Genomic_DNA"/>
</dbReference>